<sequence length="44" mass="5469">MLNSYSTFLKKLFKYVILTLYIYKISYIYFKYLFIKSNNIILDK</sequence>
<dbReference type="Proteomes" id="UP000837932">
    <property type="component" value="Unassembled WGS sequence"/>
</dbReference>
<comment type="caution">
    <text evidence="2">The sequence shown here is derived from an EMBL/GenBank/DDBJ whole genome shotgun (WGS) entry which is preliminary data.</text>
</comment>
<keyword evidence="3" id="KW-1185">Reference proteome</keyword>
<feature type="transmembrane region" description="Helical" evidence="1">
    <location>
        <begin position="12"/>
        <end position="30"/>
    </location>
</feature>
<keyword evidence="1" id="KW-1133">Transmembrane helix</keyword>
<accession>A0ABN8EWS6</accession>
<name>A0ABN8EWS6_9BACT</name>
<organism evidence="2 3">
    <name type="scientific">Emticicia aquatica</name>
    <dbReference type="NCBI Taxonomy" id="1681835"/>
    <lineage>
        <taxon>Bacteria</taxon>
        <taxon>Pseudomonadati</taxon>
        <taxon>Bacteroidota</taxon>
        <taxon>Cytophagia</taxon>
        <taxon>Cytophagales</taxon>
        <taxon>Leadbetterellaceae</taxon>
        <taxon>Emticicia</taxon>
    </lineage>
</organism>
<keyword evidence="1" id="KW-0812">Transmembrane</keyword>
<evidence type="ECO:0000256" key="1">
    <source>
        <dbReference type="SAM" id="Phobius"/>
    </source>
</evidence>
<dbReference type="EMBL" id="CAKLPY010000002">
    <property type="protein sequence ID" value="CAH0996035.1"/>
    <property type="molecule type" value="Genomic_DNA"/>
</dbReference>
<evidence type="ECO:0000313" key="3">
    <source>
        <dbReference type="Proteomes" id="UP000837932"/>
    </source>
</evidence>
<protein>
    <submittedName>
        <fullName evidence="2">Uncharacterized protein</fullName>
    </submittedName>
</protein>
<proteinExistence type="predicted"/>
<evidence type="ECO:0000313" key="2">
    <source>
        <dbReference type="EMBL" id="CAH0996035.1"/>
    </source>
</evidence>
<gene>
    <name evidence="2" type="ORF">EMA8858_02165</name>
</gene>
<reference evidence="2" key="1">
    <citation type="submission" date="2021-12" db="EMBL/GenBank/DDBJ databases">
        <authorList>
            <person name="Rodrigo-Torres L."/>
            <person name="Arahal R. D."/>
            <person name="Lucena T."/>
        </authorList>
    </citation>
    <scope>NUCLEOTIDE SEQUENCE</scope>
    <source>
        <strain evidence="2">CECT 8858</strain>
    </source>
</reference>
<keyword evidence="1" id="KW-0472">Membrane</keyword>